<accession>A0ABT5YI28</accession>
<comment type="subunit">
    <text evidence="4">This enzyme consists of two polypeptide chains, which are synthesized in precursor form from a single polypeptide.</text>
</comment>
<comment type="catalytic activity">
    <reaction evidence="3 4">
        <text>an N-terminal (5-L-glutamyl)-[peptide] + an alpha-amino acid = 5-L-glutamyl amino acid + an N-terminal L-alpha-aminoacyl-[peptide]</text>
        <dbReference type="Rhea" id="RHEA:23904"/>
        <dbReference type="Rhea" id="RHEA-COMP:9780"/>
        <dbReference type="Rhea" id="RHEA-COMP:9795"/>
        <dbReference type="ChEBI" id="CHEBI:77644"/>
        <dbReference type="ChEBI" id="CHEBI:78597"/>
        <dbReference type="ChEBI" id="CHEBI:78599"/>
        <dbReference type="ChEBI" id="CHEBI:78608"/>
        <dbReference type="EC" id="2.3.2.2"/>
    </reaction>
</comment>
<evidence type="ECO:0000256" key="1">
    <source>
        <dbReference type="ARBA" id="ARBA00001049"/>
    </source>
</evidence>
<evidence type="ECO:0000256" key="3">
    <source>
        <dbReference type="ARBA" id="ARBA00047417"/>
    </source>
</evidence>
<dbReference type="EC" id="3.4.19.13" evidence="4"/>
<dbReference type="EC" id="2.3.2.2" evidence="4"/>
<evidence type="ECO:0000256" key="2">
    <source>
        <dbReference type="ARBA" id="ARBA00001089"/>
    </source>
</evidence>
<dbReference type="InterPro" id="IPR043138">
    <property type="entry name" value="GGT_lsub"/>
</dbReference>
<dbReference type="Gene3D" id="3.60.20.40">
    <property type="match status" value="1"/>
</dbReference>
<comment type="pathway">
    <text evidence="4">Sulfur metabolism; glutathione metabolism.</text>
</comment>
<organism evidence="5 6">
    <name type="scientific">Aquibaculum arenosum</name>
    <dbReference type="NCBI Taxonomy" id="3032591"/>
    <lineage>
        <taxon>Bacteria</taxon>
        <taxon>Pseudomonadati</taxon>
        <taxon>Pseudomonadota</taxon>
        <taxon>Alphaproteobacteria</taxon>
        <taxon>Rhodospirillales</taxon>
        <taxon>Rhodovibrionaceae</taxon>
        <taxon>Aquibaculum</taxon>
    </lineage>
</organism>
<protein>
    <recommendedName>
        <fullName evidence="4">Glutathione hydrolase proenzyme</fullName>
        <ecNumber evidence="4">2.3.2.2</ecNumber>
        <ecNumber evidence="4">3.4.19.13</ecNumber>
    </recommendedName>
    <component>
        <recommendedName>
            <fullName evidence="4">Glutathione hydrolase large chain</fullName>
        </recommendedName>
    </component>
    <component>
        <recommendedName>
            <fullName evidence="4">Glutathione hydrolase small chain</fullName>
        </recommendedName>
    </component>
</protein>
<dbReference type="Pfam" id="PF01019">
    <property type="entry name" value="G_glu_transpept"/>
    <property type="match status" value="1"/>
</dbReference>
<dbReference type="InterPro" id="IPR029055">
    <property type="entry name" value="Ntn_hydrolases_N"/>
</dbReference>
<dbReference type="PRINTS" id="PR01210">
    <property type="entry name" value="GGTRANSPTASE"/>
</dbReference>
<reference evidence="5 6" key="1">
    <citation type="submission" date="2023-03" db="EMBL/GenBank/DDBJ databases">
        <title>Fodinicurvata sp. CAU 1616 isolated from sea sendiment.</title>
        <authorList>
            <person name="Kim W."/>
        </authorList>
    </citation>
    <scope>NUCLEOTIDE SEQUENCE [LARGE SCALE GENOMIC DNA]</scope>
    <source>
        <strain evidence="5 6">CAU 1616</strain>
    </source>
</reference>
<keyword evidence="4 5" id="KW-0012">Acyltransferase</keyword>
<comment type="catalytic activity">
    <reaction evidence="2 4">
        <text>glutathione + H2O = L-cysteinylglycine + L-glutamate</text>
        <dbReference type="Rhea" id="RHEA:28807"/>
        <dbReference type="ChEBI" id="CHEBI:15377"/>
        <dbReference type="ChEBI" id="CHEBI:29985"/>
        <dbReference type="ChEBI" id="CHEBI:57925"/>
        <dbReference type="ChEBI" id="CHEBI:61694"/>
        <dbReference type="EC" id="3.4.19.13"/>
    </reaction>
</comment>
<keyword evidence="6" id="KW-1185">Reference proteome</keyword>
<evidence type="ECO:0000313" key="6">
    <source>
        <dbReference type="Proteomes" id="UP001215503"/>
    </source>
</evidence>
<dbReference type="SUPFAM" id="SSF56235">
    <property type="entry name" value="N-terminal nucleophile aminohydrolases (Ntn hydrolases)"/>
    <property type="match status" value="1"/>
</dbReference>
<gene>
    <name evidence="5" type="primary">ggt</name>
    <name evidence="5" type="ORF">P2G67_01230</name>
</gene>
<sequence>MRDFQKNGRSALYAGSAAVATSHPLASMAAVEMLRSGGNAVDAALTACAVLCVVEPHMTGIGGDCFALYAPAGASEPVAINGSGRAASGASLDWYRQEGFTKIPEDGAHGVVVPGSIAAWCRLAEDHGRKDIGEILAPAIRYAEEGYVITPRVAWDWEKLVPRLANDSVARELLLVDGKAPALGTRHRQPKLGATLRRIALDGAKAFYSGPVAEDLVGRLQALGGHHSLEDFAAAKADYVTPVSTDYRGYQVYECPPNGQGIIALMILNILSGYDMAGLDEVTRTHLIAEATKQGYAQRDAFISDPAAMSAMTEQLLSEETAKALRARISPNEAADAPALDLGGSEHRDTICLSVVDQDGNAISFINSLFHGFGSCVIGPESGVVLNNRASSFRLEPGHINAFAPGKRPMHTIIPGMVMQDGAALMPFGVMGGHYQASGHAAFLTSVLDEDMNMQIAIDRPRSFAHDGVLALETGFTEDQAEALRALGHKVKFVESPHGGAQAIRIDRECGALIAASDPRKDGCALGW</sequence>
<name>A0ABT5YI28_9PROT</name>
<dbReference type="NCBIfam" id="TIGR00066">
    <property type="entry name" value="g_glut_trans"/>
    <property type="match status" value="1"/>
</dbReference>
<keyword evidence="4" id="KW-0317">Glutathione biosynthesis</keyword>
<dbReference type="GO" id="GO:0103068">
    <property type="term" value="F:leukotriene C4 gamma-glutamyl transferase activity"/>
    <property type="evidence" value="ECO:0007669"/>
    <property type="project" value="UniProtKB-EC"/>
</dbReference>
<comment type="caution">
    <text evidence="5">The sequence shown here is derived from an EMBL/GenBank/DDBJ whole genome shotgun (WGS) entry which is preliminary data.</text>
</comment>
<comment type="catalytic activity">
    <reaction evidence="1 4">
        <text>an S-substituted glutathione + H2O = an S-substituted L-cysteinylglycine + L-glutamate</text>
        <dbReference type="Rhea" id="RHEA:59468"/>
        <dbReference type="ChEBI" id="CHEBI:15377"/>
        <dbReference type="ChEBI" id="CHEBI:29985"/>
        <dbReference type="ChEBI" id="CHEBI:90779"/>
        <dbReference type="ChEBI" id="CHEBI:143103"/>
        <dbReference type="EC" id="3.4.19.13"/>
    </reaction>
</comment>
<comment type="similarity">
    <text evidence="4">Belongs to the gamma-glutamyltransferase family.</text>
</comment>
<dbReference type="PANTHER" id="PTHR43881:SF1">
    <property type="entry name" value="GAMMA-GLUTAMYLTRANSPEPTIDASE (AFU_ORTHOLOGUE AFUA_4G13580)"/>
    <property type="match status" value="1"/>
</dbReference>
<keyword evidence="4 5" id="KW-0808">Transferase</keyword>
<evidence type="ECO:0000313" key="5">
    <source>
        <dbReference type="EMBL" id="MDF2094594.1"/>
    </source>
</evidence>
<dbReference type="RefSeq" id="WP_275819212.1">
    <property type="nucleotide sequence ID" value="NZ_JARHUD010000001.1"/>
</dbReference>
<dbReference type="InterPro" id="IPR043137">
    <property type="entry name" value="GGT_ssub_C"/>
</dbReference>
<dbReference type="Gene3D" id="1.10.246.130">
    <property type="match status" value="1"/>
</dbReference>
<keyword evidence="4" id="KW-0378">Hydrolase</keyword>
<keyword evidence="4" id="KW-0865">Zymogen</keyword>
<comment type="PTM">
    <text evidence="4">Cleaved by autocatalysis into a large and a small subunit.</text>
</comment>
<evidence type="ECO:0000256" key="4">
    <source>
        <dbReference type="RuleBase" id="RU368036"/>
    </source>
</evidence>
<dbReference type="EMBL" id="JARHUD010000001">
    <property type="protein sequence ID" value="MDF2094594.1"/>
    <property type="molecule type" value="Genomic_DNA"/>
</dbReference>
<proteinExistence type="inferred from homology"/>
<dbReference type="Proteomes" id="UP001215503">
    <property type="component" value="Unassembled WGS sequence"/>
</dbReference>
<dbReference type="PANTHER" id="PTHR43881">
    <property type="entry name" value="GAMMA-GLUTAMYLTRANSPEPTIDASE (AFU_ORTHOLOGUE AFUA_4G13580)"/>
    <property type="match status" value="1"/>
</dbReference>
<dbReference type="InterPro" id="IPR000101">
    <property type="entry name" value="GGT_peptidase"/>
</dbReference>
<dbReference type="InterPro" id="IPR052896">
    <property type="entry name" value="GGT-like_enzyme"/>
</dbReference>